<dbReference type="KEGG" id="msei:MSEDJ_20200"/>
<gene>
    <name evidence="2" type="ORF">MSEDJ_20200</name>
</gene>
<protein>
    <submittedName>
        <fullName evidence="2">Uncharacterized protein</fullName>
    </submittedName>
</protein>
<accession>A0A7I7QNN1</accession>
<feature type="transmembrane region" description="Helical" evidence="1">
    <location>
        <begin position="204"/>
        <end position="225"/>
    </location>
</feature>
<feature type="transmembrane region" description="Helical" evidence="1">
    <location>
        <begin position="531"/>
        <end position="555"/>
    </location>
</feature>
<evidence type="ECO:0000313" key="2">
    <source>
        <dbReference type="EMBL" id="BBY27924.1"/>
    </source>
</evidence>
<feature type="transmembrane region" description="Helical" evidence="1">
    <location>
        <begin position="78"/>
        <end position="99"/>
    </location>
</feature>
<organism evidence="2 3">
    <name type="scientific">Mycolicibacterium sediminis</name>
    <dbReference type="NCBI Taxonomy" id="1286180"/>
    <lineage>
        <taxon>Bacteria</taxon>
        <taxon>Bacillati</taxon>
        <taxon>Actinomycetota</taxon>
        <taxon>Actinomycetes</taxon>
        <taxon>Mycobacteriales</taxon>
        <taxon>Mycobacteriaceae</taxon>
        <taxon>Mycolicibacterium</taxon>
    </lineage>
</organism>
<feature type="transmembrane region" description="Helical" evidence="1">
    <location>
        <begin position="399"/>
        <end position="421"/>
    </location>
</feature>
<dbReference type="AlphaFoldDB" id="A0A7I7QNN1"/>
<proteinExistence type="predicted"/>
<keyword evidence="3" id="KW-1185">Reference proteome</keyword>
<name>A0A7I7QNN1_9MYCO</name>
<dbReference type="EMBL" id="AP022588">
    <property type="protein sequence ID" value="BBY27924.1"/>
    <property type="molecule type" value="Genomic_DNA"/>
</dbReference>
<reference evidence="2 3" key="1">
    <citation type="journal article" date="2019" name="Emerg. Microbes Infect.">
        <title>Comprehensive subspecies identification of 175 nontuberculous mycobacteria species based on 7547 genomic profiles.</title>
        <authorList>
            <person name="Matsumoto Y."/>
            <person name="Kinjo T."/>
            <person name="Motooka D."/>
            <person name="Nabeya D."/>
            <person name="Jung N."/>
            <person name="Uechi K."/>
            <person name="Horii T."/>
            <person name="Iida T."/>
            <person name="Fujita J."/>
            <person name="Nakamura S."/>
        </authorList>
    </citation>
    <scope>NUCLEOTIDE SEQUENCE [LARGE SCALE GENOMIC DNA]</scope>
    <source>
        <strain evidence="2 3">JCM 17899</strain>
    </source>
</reference>
<dbReference type="Proteomes" id="UP000467193">
    <property type="component" value="Chromosome"/>
</dbReference>
<feature type="transmembrane region" description="Helical" evidence="1">
    <location>
        <begin position="328"/>
        <end position="350"/>
    </location>
</feature>
<feature type="transmembrane region" description="Helical" evidence="1">
    <location>
        <begin position="472"/>
        <end position="493"/>
    </location>
</feature>
<feature type="transmembrane region" description="Helical" evidence="1">
    <location>
        <begin position="51"/>
        <end position="71"/>
    </location>
</feature>
<feature type="transmembrane region" description="Helical" evidence="1">
    <location>
        <begin position="143"/>
        <end position="161"/>
    </location>
</feature>
<evidence type="ECO:0000256" key="1">
    <source>
        <dbReference type="SAM" id="Phobius"/>
    </source>
</evidence>
<feature type="transmembrane region" description="Helical" evidence="1">
    <location>
        <begin position="362"/>
        <end position="387"/>
    </location>
</feature>
<keyword evidence="1" id="KW-1133">Transmembrane helix</keyword>
<feature type="transmembrane region" description="Helical" evidence="1">
    <location>
        <begin position="499"/>
        <end position="519"/>
    </location>
</feature>
<sequence>MTAALLSPPVTSAPREEPTPPGAVPVAHLFGFVGWGSVICGVAALSPLPPVIKAVLLGIFVLTGPGIAAVARLKLPRAAAIAAVPAVGLAAMSASTMVLTWFHHPVGVLLHVVALVAVAAALPRRPVGALRVSRPTLGGLAPMRSWPAALLAVAVAGWLVALPGLRNAPYSQFGLLFVGTGPAIALCTLVAVGGFVSALRQGRLVTAAVAIGVVVAIQRLTVTLVTDVPIYNWAYKHLGVVDYIRRFHDLPGGSDIYGQWPSFFTAFAWFGDVSALDPTVVAHVFAPLIHVLIAVEIVAIAKLLGFTSKVALAAAMIAELVNWVGQDYFAPQSLAFVIALGIVALLIASATHRVAGYLSIPLFAALVPLHQLTPYWLCGVAVVLTIAGRVRPRWLPLPYVVLLVAYLIPRLAIVAPYGIFSFNPVANAQSNIELEGSFGKFFTSTVCRSLSAAVVLLAVVCMVIWWRRRQPFLIAAVLAFGSFALLAGQSYGGEAIFRVYLYAIPGCALLIAPLVVYAIDFRSTRALLRRAVQVAVVSALSAAALAGLQGYYGLWSIVVEHRSQIDVGAELLAQEKTPIKVMSLYPGGGLSTRSTADYLRFTERDKDFDQSIPALPADFLRDFPNKGQLDEITAGAAGFEGNTFIVFDQQASLALDYYRYLPPGAISTFEAQLRASPQWRIRDTDDVTTIFEFNRDGGGVEAPPRCANLGWFSGEACGVGNSVGGAG</sequence>
<feature type="transmembrane region" description="Helical" evidence="1">
    <location>
        <begin position="284"/>
        <end position="307"/>
    </location>
</feature>
<dbReference type="RefSeq" id="WP_163796746.1">
    <property type="nucleotide sequence ID" value="NZ_AP022588.1"/>
</dbReference>
<feature type="transmembrane region" description="Helical" evidence="1">
    <location>
        <begin position="441"/>
        <end position="465"/>
    </location>
</feature>
<keyword evidence="1" id="KW-0812">Transmembrane</keyword>
<feature type="transmembrane region" description="Helical" evidence="1">
    <location>
        <begin position="105"/>
        <end position="122"/>
    </location>
</feature>
<feature type="transmembrane region" description="Helical" evidence="1">
    <location>
        <begin position="173"/>
        <end position="197"/>
    </location>
</feature>
<keyword evidence="1" id="KW-0472">Membrane</keyword>
<evidence type="ECO:0000313" key="3">
    <source>
        <dbReference type="Proteomes" id="UP000467193"/>
    </source>
</evidence>